<feature type="region of interest" description="Disordered" evidence="1">
    <location>
        <begin position="1"/>
        <end position="31"/>
    </location>
</feature>
<dbReference type="Proteomes" id="UP001172457">
    <property type="component" value="Chromosome 5"/>
</dbReference>
<reference evidence="2" key="1">
    <citation type="submission" date="2023-03" db="EMBL/GenBank/DDBJ databases">
        <title>Chromosome-scale reference genome and RAD-based genetic map of yellow starthistle (Centaurea solstitialis) reveal putative structural variation and QTLs associated with invader traits.</title>
        <authorList>
            <person name="Reatini B."/>
            <person name="Cang F.A."/>
            <person name="Jiang Q."/>
            <person name="Mckibben M.T.W."/>
            <person name="Barker M.S."/>
            <person name="Rieseberg L.H."/>
            <person name="Dlugosch K.M."/>
        </authorList>
    </citation>
    <scope>NUCLEOTIDE SEQUENCE</scope>
    <source>
        <strain evidence="2">CAN-66</strain>
        <tissue evidence="2">Leaf</tissue>
    </source>
</reference>
<gene>
    <name evidence="2" type="ORF">OSB04_021024</name>
</gene>
<feature type="compositionally biased region" description="Pro residues" evidence="1">
    <location>
        <begin position="13"/>
        <end position="23"/>
    </location>
</feature>
<dbReference type="EMBL" id="JARYMX010000005">
    <property type="protein sequence ID" value="KAJ9548481.1"/>
    <property type="molecule type" value="Genomic_DNA"/>
</dbReference>
<organism evidence="2 3">
    <name type="scientific">Centaurea solstitialis</name>
    <name type="common">yellow star-thistle</name>
    <dbReference type="NCBI Taxonomy" id="347529"/>
    <lineage>
        <taxon>Eukaryota</taxon>
        <taxon>Viridiplantae</taxon>
        <taxon>Streptophyta</taxon>
        <taxon>Embryophyta</taxon>
        <taxon>Tracheophyta</taxon>
        <taxon>Spermatophyta</taxon>
        <taxon>Magnoliopsida</taxon>
        <taxon>eudicotyledons</taxon>
        <taxon>Gunneridae</taxon>
        <taxon>Pentapetalae</taxon>
        <taxon>asterids</taxon>
        <taxon>campanulids</taxon>
        <taxon>Asterales</taxon>
        <taxon>Asteraceae</taxon>
        <taxon>Carduoideae</taxon>
        <taxon>Cardueae</taxon>
        <taxon>Centaureinae</taxon>
        <taxon>Centaurea</taxon>
    </lineage>
</organism>
<name>A0AA38WHE8_9ASTR</name>
<protein>
    <submittedName>
        <fullName evidence="2">Uncharacterized protein</fullName>
    </submittedName>
</protein>
<sequence>METTIFGDLSPSTPTPSLPPTPSMGPNTTIPSDDDEILLALLLLLYLQSIELEYPWEKGEALEVNFKNRNFMDDDDTKERRRLWRLILDWRCWRGYRRLKIPGLWPALSEARVSERGDRLG</sequence>
<evidence type="ECO:0000256" key="1">
    <source>
        <dbReference type="SAM" id="MobiDB-lite"/>
    </source>
</evidence>
<accession>A0AA38WHE8</accession>
<proteinExistence type="predicted"/>
<keyword evidence="3" id="KW-1185">Reference proteome</keyword>
<comment type="caution">
    <text evidence="2">The sequence shown here is derived from an EMBL/GenBank/DDBJ whole genome shotgun (WGS) entry which is preliminary data.</text>
</comment>
<dbReference type="AlphaFoldDB" id="A0AA38WHE8"/>
<evidence type="ECO:0000313" key="2">
    <source>
        <dbReference type="EMBL" id="KAJ9548481.1"/>
    </source>
</evidence>
<evidence type="ECO:0000313" key="3">
    <source>
        <dbReference type="Proteomes" id="UP001172457"/>
    </source>
</evidence>